<evidence type="ECO:0000313" key="1">
    <source>
        <dbReference type="EMBL" id="GLK74902.1"/>
    </source>
</evidence>
<dbReference type="Proteomes" id="UP001143364">
    <property type="component" value="Unassembled WGS sequence"/>
</dbReference>
<accession>A0A9W6JDA6</accession>
<sequence>MNYSQDYSDEAEYMRLLMASIEDEDRAAADAARKAAAAQLQGAERVIDDVMTLSRRRHEEELAKLESLRNVLAAPATDGDMGLALIEVGRLVRVMQITGKADLARRLMTVGALIQAPGEGSAS</sequence>
<dbReference type="EMBL" id="BSFK01000003">
    <property type="protein sequence ID" value="GLK74902.1"/>
    <property type="molecule type" value="Genomic_DNA"/>
</dbReference>
<comment type="caution">
    <text evidence="1">The sequence shown here is derived from an EMBL/GenBank/DDBJ whole genome shotgun (WGS) entry which is preliminary data.</text>
</comment>
<dbReference type="AlphaFoldDB" id="A0A9W6JDA6"/>
<gene>
    <name evidence="1" type="ORF">GCM10008171_01550</name>
</gene>
<proteinExistence type="predicted"/>
<dbReference type="RefSeq" id="WP_271202889.1">
    <property type="nucleotide sequence ID" value="NZ_BSFK01000003.1"/>
</dbReference>
<reference evidence="1" key="1">
    <citation type="journal article" date="2014" name="Int. J. Syst. Evol. Microbiol.">
        <title>Complete genome sequence of Corynebacterium casei LMG S-19264T (=DSM 44701T), isolated from a smear-ripened cheese.</title>
        <authorList>
            <consortium name="US DOE Joint Genome Institute (JGI-PGF)"/>
            <person name="Walter F."/>
            <person name="Albersmeier A."/>
            <person name="Kalinowski J."/>
            <person name="Ruckert C."/>
        </authorList>
    </citation>
    <scope>NUCLEOTIDE SEQUENCE</scope>
    <source>
        <strain evidence="1">VKM B-2555</strain>
    </source>
</reference>
<evidence type="ECO:0000313" key="2">
    <source>
        <dbReference type="Proteomes" id="UP001143364"/>
    </source>
</evidence>
<organism evidence="1 2">
    <name type="scientific">Methylopila jiangsuensis</name>
    <dbReference type="NCBI Taxonomy" id="586230"/>
    <lineage>
        <taxon>Bacteria</taxon>
        <taxon>Pseudomonadati</taxon>
        <taxon>Pseudomonadota</taxon>
        <taxon>Alphaproteobacteria</taxon>
        <taxon>Hyphomicrobiales</taxon>
        <taxon>Methylopilaceae</taxon>
        <taxon>Methylopila</taxon>
    </lineage>
</organism>
<keyword evidence="2" id="KW-1185">Reference proteome</keyword>
<reference evidence="1" key="2">
    <citation type="submission" date="2023-01" db="EMBL/GenBank/DDBJ databases">
        <authorList>
            <person name="Sun Q."/>
            <person name="Evtushenko L."/>
        </authorList>
    </citation>
    <scope>NUCLEOTIDE SEQUENCE</scope>
    <source>
        <strain evidence="1">VKM B-2555</strain>
    </source>
</reference>
<protein>
    <submittedName>
        <fullName evidence="1">Uncharacterized protein</fullName>
    </submittedName>
</protein>
<name>A0A9W6JDA6_9HYPH</name>